<keyword evidence="4" id="KW-0472">Membrane</keyword>
<feature type="region of interest" description="Disordered" evidence="3">
    <location>
        <begin position="90"/>
        <end position="116"/>
    </location>
</feature>
<accession>C5Y6L2</accession>
<dbReference type="InterPro" id="IPR011009">
    <property type="entry name" value="Kinase-like_dom_sf"/>
</dbReference>
<feature type="compositionally biased region" description="Polar residues" evidence="3">
    <location>
        <begin position="54"/>
        <end position="67"/>
    </location>
</feature>
<sequence>MSSSSSRYVAALDAAGVPGTAWSLPPPSAPPMPEQYQQGEFVVDLELAHRHHPSASTALRPTTSSSLGVHEEDELTDVELGLGLQLERRTSTVEQQPPLPAPPQLKRPSDNLADGGGSGSSVAVVVVLVVLVVLALLAHMSSPIVLQWAVKKGLSETAADKSGKCPRDVVSHLCKSENSDCRQENGGFTCHCYKGYVRLRRNSQMDVKILTSVRTRRHAKSCLGGYCNNLPGDHECRCPTRNAWQRSYEHGGCISHQGPNRHCIQRMIILLDELAKVTDNFNKAREIGGGGHDTVYKEILLDLNVVAIKPTKITLQKEIDEFISEVAILS</sequence>
<keyword evidence="4" id="KW-1133">Transmembrane helix</keyword>
<dbReference type="GO" id="GO:0007166">
    <property type="term" value="P:cell surface receptor signaling pathway"/>
    <property type="evidence" value="ECO:0007669"/>
    <property type="project" value="InterPro"/>
</dbReference>
<dbReference type="InterPro" id="IPR045274">
    <property type="entry name" value="WAK-like"/>
</dbReference>
<evidence type="ECO:0008006" key="7">
    <source>
        <dbReference type="Google" id="ProtNLM"/>
    </source>
</evidence>
<evidence type="ECO:0000256" key="4">
    <source>
        <dbReference type="SAM" id="Phobius"/>
    </source>
</evidence>
<evidence type="ECO:0000313" key="6">
    <source>
        <dbReference type="Proteomes" id="UP000000768"/>
    </source>
</evidence>
<gene>
    <name evidence="5" type="ORF">SORBI_3005G067000</name>
</gene>
<evidence type="ECO:0000256" key="2">
    <source>
        <dbReference type="ARBA" id="ARBA00022840"/>
    </source>
</evidence>
<organism evidence="5 6">
    <name type="scientific">Sorghum bicolor</name>
    <name type="common">Sorghum</name>
    <name type="synonym">Sorghum vulgare</name>
    <dbReference type="NCBI Taxonomy" id="4558"/>
    <lineage>
        <taxon>Eukaryota</taxon>
        <taxon>Viridiplantae</taxon>
        <taxon>Streptophyta</taxon>
        <taxon>Embryophyta</taxon>
        <taxon>Tracheophyta</taxon>
        <taxon>Spermatophyta</taxon>
        <taxon>Magnoliopsida</taxon>
        <taxon>Liliopsida</taxon>
        <taxon>Poales</taxon>
        <taxon>Poaceae</taxon>
        <taxon>PACMAD clade</taxon>
        <taxon>Panicoideae</taxon>
        <taxon>Andropogonodae</taxon>
        <taxon>Andropogoneae</taxon>
        <taxon>Sorghinae</taxon>
        <taxon>Sorghum</taxon>
    </lineage>
</organism>
<feature type="region of interest" description="Disordered" evidence="3">
    <location>
        <begin position="52"/>
        <end position="74"/>
    </location>
</feature>
<dbReference type="Proteomes" id="UP000000768">
    <property type="component" value="Chromosome 5"/>
</dbReference>
<protein>
    <recommendedName>
        <fullName evidence="7">EGF-like domain-containing protein</fullName>
    </recommendedName>
</protein>
<dbReference type="STRING" id="4558.C5Y6L2"/>
<dbReference type="InParanoid" id="C5Y6L2"/>
<reference evidence="6" key="2">
    <citation type="journal article" date="2018" name="Plant J.">
        <title>The Sorghum bicolor reference genome: improved assembly, gene annotations, a transcriptome atlas, and signatures of genome organization.</title>
        <authorList>
            <person name="McCormick R.F."/>
            <person name="Truong S.K."/>
            <person name="Sreedasyam A."/>
            <person name="Jenkins J."/>
            <person name="Shu S."/>
            <person name="Sims D."/>
            <person name="Kennedy M."/>
            <person name="Amirebrahimi M."/>
            <person name="Weers B.D."/>
            <person name="McKinley B."/>
            <person name="Mattison A."/>
            <person name="Morishige D.T."/>
            <person name="Grimwood J."/>
            <person name="Schmutz J."/>
            <person name="Mullet J.E."/>
        </authorList>
    </citation>
    <scope>NUCLEOTIDE SEQUENCE [LARGE SCALE GENOMIC DNA]</scope>
    <source>
        <strain evidence="6">cv. BTx623</strain>
    </source>
</reference>
<dbReference type="Gene3D" id="3.30.200.20">
    <property type="entry name" value="Phosphorylase Kinase, domain 1"/>
    <property type="match status" value="1"/>
</dbReference>
<dbReference type="EMBL" id="CM000764">
    <property type="protein sequence ID" value="EES09440.1"/>
    <property type="molecule type" value="Genomic_DNA"/>
</dbReference>
<evidence type="ECO:0000256" key="1">
    <source>
        <dbReference type="ARBA" id="ARBA00022741"/>
    </source>
</evidence>
<dbReference type="AlphaFoldDB" id="C5Y6L2"/>
<reference evidence="5 6" key="1">
    <citation type="journal article" date="2009" name="Nature">
        <title>The Sorghum bicolor genome and the diversification of grasses.</title>
        <authorList>
            <person name="Paterson A.H."/>
            <person name="Bowers J.E."/>
            <person name="Bruggmann R."/>
            <person name="Dubchak I."/>
            <person name="Grimwood J."/>
            <person name="Gundlach H."/>
            <person name="Haberer G."/>
            <person name="Hellsten U."/>
            <person name="Mitros T."/>
            <person name="Poliakov A."/>
            <person name="Schmutz J."/>
            <person name="Spannagl M."/>
            <person name="Tang H."/>
            <person name="Wang X."/>
            <person name="Wicker T."/>
            <person name="Bharti A.K."/>
            <person name="Chapman J."/>
            <person name="Feltus F.A."/>
            <person name="Gowik U."/>
            <person name="Grigoriev I.V."/>
            <person name="Lyons E."/>
            <person name="Maher C.A."/>
            <person name="Martis M."/>
            <person name="Narechania A."/>
            <person name="Otillar R.P."/>
            <person name="Penning B.W."/>
            <person name="Salamov A.A."/>
            <person name="Wang Y."/>
            <person name="Zhang L."/>
            <person name="Carpita N.C."/>
            <person name="Freeling M."/>
            <person name="Gingle A.R."/>
            <person name="Hash C.T."/>
            <person name="Keller B."/>
            <person name="Klein P."/>
            <person name="Kresovich S."/>
            <person name="McCann M.C."/>
            <person name="Ming R."/>
            <person name="Peterson D.G."/>
            <person name="Mehboob-ur-Rahman"/>
            <person name="Ware D."/>
            <person name="Westhoff P."/>
            <person name="Mayer K.F."/>
            <person name="Messing J."/>
            <person name="Rokhsar D.S."/>
        </authorList>
    </citation>
    <scope>NUCLEOTIDE SEQUENCE [LARGE SCALE GENOMIC DNA]</scope>
    <source>
        <strain evidence="6">cv. BTx623</strain>
    </source>
</reference>
<feature type="transmembrane region" description="Helical" evidence="4">
    <location>
        <begin position="118"/>
        <end position="138"/>
    </location>
</feature>
<dbReference type="Gramene" id="EES09440">
    <property type="protein sequence ID" value="EES09440"/>
    <property type="gene ID" value="SORBI_3005G067000"/>
</dbReference>
<dbReference type="GO" id="GO:0005524">
    <property type="term" value="F:ATP binding"/>
    <property type="evidence" value="ECO:0007669"/>
    <property type="project" value="UniProtKB-KW"/>
</dbReference>
<dbReference type="SUPFAM" id="SSF56112">
    <property type="entry name" value="Protein kinase-like (PK-like)"/>
    <property type="match status" value="1"/>
</dbReference>
<keyword evidence="2" id="KW-0067">ATP-binding</keyword>
<evidence type="ECO:0000313" key="5">
    <source>
        <dbReference type="EMBL" id="EES09440.1"/>
    </source>
</evidence>
<dbReference type="HOGENOM" id="CLU_843096_0_0_1"/>
<dbReference type="Gene3D" id="2.10.25.10">
    <property type="entry name" value="Laminin"/>
    <property type="match status" value="1"/>
</dbReference>
<keyword evidence="1" id="KW-0547">Nucleotide-binding</keyword>
<keyword evidence="6" id="KW-1185">Reference proteome</keyword>
<dbReference type="PANTHER" id="PTHR27005:SF286">
    <property type="entry name" value="PROTEIN KINASE DOMAIN-CONTAINING PROTEIN"/>
    <property type="match status" value="1"/>
</dbReference>
<dbReference type="PANTHER" id="PTHR27005">
    <property type="entry name" value="WALL-ASSOCIATED RECEPTOR KINASE-LIKE 21"/>
    <property type="match status" value="1"/>
</dbReference>
<proteinExistence type="predicted"/>
<keyword evidence="4" id="KW-0812">Transmembrane</keyword>
<name>C5Y6L2_SORBI</name>
<evidence type="ECO:0000256" key="3">
    <source>
        <dbReference type="SAM" id="MobiDB-lite"/>
    </source>
</evidence>